<reference evidence="2 3" key="1">
    <citation type="submission" date="2019-09" db="EMBL/GenBank/DDBJ databases">
        <authorList>
            <person name="Ou C."/>
        </authorList>
    </citation>
    <scope>NUCLEOTIDE SEQUENCE [LARGE SCALE GENOMIC DNA]</scope>
    <source>
        <strain evidence="2">S2</strain>
        <tissue evidence="2">Leaf</tissue>
    </source>
</reference>
<proteinExistence type="predicted"/>
<dbReference type="EMBL" id="SMOL01000768">
    <property type="protein sequence ID" value="KAB2597332.1"/>
    <property type="molecule type" value="Genomic_DNA"/>
</dbReference>
<comment type="caution">
    <text evidence="2">The sequence shown here is derived from an EMBL/GenBank/DDBJ whole genome shotgun (WGS) entry which is preliminary data.</text>
</comment>
<dbReference type="Proteomes" id="UP000327157">
    <property type="component" value="Chromosome 1"/>
</dbReference>
<feature type="compositionally biased region" description="Polar residues" evidence="1">
    <location>
        <begin position="1"/>
        <end position="16"/>
    </location>
</feature>
<accession>A0A5N5F824</accession>
<reference evidence="3" key="2">
    <citation type="submission" date="2019-10" db="EMBL/GenBank/DDBJ databases">
        <title>A de novo genome assembly of a pear dwarfing rootstock.</title>
        <authorList>
            <person name="Wang F."/>
            <person name="Wang J."/>
            <person name="Li S."/>
            <person name="Zhang Y."/>
            <person name="Fang M."/>
            <person name="Ma L."/>
            <person name="Zhao Y."/>
            <person name="Jiang S."/>
        </authorList>
    </citation>
    <scope>NUCLEOTIDE SEQUENCE [LARGE SCALE GENOMIC DNA]</scope>
</reference>
<protein>
    <submittedName>
        <fullName evidence="2">Protein LUTEIN DEFICIENT 5</fullName>
    </submittedName>
</protein>
<gene>
    <name evidence="2" type="ORF">D8674_000252</name>
</gene>
<evidence type="ECO:0000256" key="1">
    <source>
        <dbReference type="SAM" id="MobiDB-lite"/>
    </source>
</evidence>
<feature type="region of interest" description="Disordered" evidence="1">
    <location>
        <begin position="1"/>
        <end position="21"/>
    </location>
</feature>
<sequence>MVSLKTQLHSTPTSFDPPNKEEGLGCLRSHASLLMAESLIPSRVLGVDTSRSQKLPSLYPYFSSPLLPLLLPHRPIHHHHHLRNPYLLPLIRRALFILSSSSSFLQILTTVSVLHGFPVHGEPQGHQVGYKEEGISGRRKELPDRVAAHHLFL</sequence>
<keyword evidence="3" id="KW-1185">Reference proteome</keyword>
<dbReference type="AlphaFoldDB" id="A0A5N5F824"/>
<name>A0A5N5F824_9ROSA</name>
<evidence type="ECO:0000313" key="2">
    <source>
        <dbReference type="EMBL" id="KAB2597332.1"/>
    </source>
</evidence>
<evidence type="ECO:0000313" key="3">
    <source>
        <dbReference type="Proteomes" id="UP000327157"/>
    </source>
</evidence>
<reference evidence="2 3" key="3">
    <citation type="submission" date="2019-11" db="EMBL/GenBank/DDBJ databases">
        <title>A de novo genome assembly of a pear dwarfing rootstock.</title>
        <authorList>
            <person name="Wang F."/>
            <person name="Wang J."/>
            <person name="Li S."/>
            <person name="Zhang Y."/>
            <person name="Fang M."/>
            <person name="Ma L."/>
            <person name="Zhao Y."/>
            <person name="Jiang S."/>
        </authorList>
    </citation>
    <scope>NUCLEOTIDE SEQUENCE [LARGE SCALE GENOMIC DNA]</scope>
    <source>
        <strain evidence="2">S2</strain>
        <tissue evidence="2">Leaf</tissue>
    </source>
</reference>
<organism evidence="2 3">
    <name type="scientific">Pyrus ussuriensis x Pyrus communis</name>
    <dbReference type="NCBI Taxonomy" id="2448454"/>
    <lineage>
        <taxon>Eukaryota</taxon>
        <taxon>Viridiplantae</taxon>
        <taxon>Streptophyta</taxon>
        <taxon>Embryophyta</taxon>
        <taxon>Tracheophyta</taxon>
        <taxon>Spermatophyta</taxon>
        <taxon>Magnoliopsida</taxon>
        <taxon>eudicotyledons</taxon>
        <taxon>Gunneridae</taxon>
        <taxon>Pentapetalae</taxon>
        <taxon>rosids</taxon>
        <taxon>fabids</taxon>
        <taxon>Rosales</taxon>
        <taxon>Rosaceae</taxon>
        <taxon>Amygdaloideae</taxon>
        <taxon>Maleae</taxon>
        <taxon>Pyrus</taxon>
    </lineage>
</organism>